<gene>
    <name evidence="1" type="ORF">VSVS05_04120</name>
</gene>
<reference evidence="1 2" key="1">
    <citation type="submission" date="2016-07" db="EMBL/GenBank/DDBJ databases">
        <title>Genome sequencing of Vibrio scophthalmi strain VS-05, an isolated from Paralichthys olivaceus.</title>
        <authorList>
            <person name="Han H.-J."/>
        </authorList>
    </citation>
    <scope>NUCLEOTIDE SEQUENCE [LARGE SCALE GENOMIC DNA]</scope>
    <source>
        <strain evidence="1 2">VS-05</strain>
    </source>
</reference>
<organism evidence="1 2">
    <name type="scientific">Vibrio scophthalmi</name>
    <dbReference type="NCBI Taxonomy" id="45658"/>
    <lineage>
        <taxon>Bacteria</taxon>
        <taxon>Pseudomonadati</taxon>
        <taxon>Pseudomonadota</taxon>
        <taxon>Gammaproteobacteria</taxon>
        <taxon>Vibrionales</taxon>
        <taxon>Vibrionaceae</taxon>
        <taxon>Vibrio</taxon>
    </lineage>
</organism>
<proteinExistence type="predicted"/>
<dbReference type="AlphaFoldDB" id="A0A1C7FGY9"/>
<name>A0A1C7FGY9_9VIBR</name>
<accession>A0A1C7FGY9</accession>
<evidence type="ECO:0000313" key="2">
    <source>
        <dbReference type="Proteomes" id="UP000092528"/>
    </source>
</evidence>
<evidence type="ECO:0000313" key="1">
    <source>
        <dbReference type="EMBL" id="ANU39156.1"/>
    </source>
</evidence>
<dbReference type="GeneID" id="96874324"/>
<dbReference type="RefSeq" id="WP_081467356.1">
    <property type="nucleotide sequence ID" value="NZ_CP016415.1"/>
</dbReference>
<protein>
    <submittedName>
        <fullName evidence="1">Uncharacterized protein</fullName>
    </submittedName>
</protein>
<keyword evidence="2" id="KW-1185">Reference proteome</keyword>
<sequence length="59" mass="6818">MFKCGQCRQFTRTRDNQKDLCGAWEQPTLATRKACDYFSPKKPLFDPANYPIPPSHPKS</sequence>
<dbReference type="Proteomes" id="UP000092528">
    <property type="component" value="Chromosome 2"/>
</dbReference>
<dbReference type="PATRIC" id="fig|45658.7.peg.4096"/>
<dbReference type="EMBL" id="CP016415">
    <property type="protein sequence ID" value="ANU39156.1"/>
    <property type="molecule type" value="Genomic_DNA"/>
</dbReference>